<dbReference type="KEGG" id="sgra:EX895_001960"/>
<dbReference type="AlphaFoldDB" id="A0A4V6EU69"/>
<evidence type="ECO:0000313" key="3">
    <source>
        <dbReference type="Proteomes" id="UP000306050"/>
    </source>
</evidence>
<dbReference type="GeneID" id="40724855"/>
<name>A0A4V6EU69_9BASI</name>
<sequence length="238" mass="26564">MRSSFTAQQKGMTPSHGQAGASRPASRAASRLSTQSGTRCRSRAGSVHDAIPVAVEDVFCNPRTFYAHSSEPSPEPLAEQLASSSLDPHADITAASQRLMAATDTQAQAVKLMTRRQLSATSSPSSLMAVSPAKEQDQQEHISFERKLYMRFQEELNAEEFTKFERCIQRYDFLDIPLEGNKGLITRVKRLLLVSDPDLRSKPEKLRVRQHLARDFEKMAKNFGQNQGTQQQQQQPSS</sequence>
<dbReference type="RefSeq" id="XP_029741414.1">
    <property type="nucleotide sequence ID" value="XM_029882559.1"/>
</dbReference>
<feature type="compositionally biased region" description="Polar residues" evidence="1">
    <location>
        <begin position="1"/>
        <end position="16"/>
    </location>
</feature>
<comment type="caution">
    <text evidence="2">The sequence shown here is derived from an EMBL/GenBank/DDBJ whole genome shotgun (WGS) entry which is preliminary data.</text>
</comment>
<evidence type="ECO:0000256" key="1">
    <source>
        <dbReference type="SAM" id="MobiDB-lite"/>
    </source>
</evidence>
<dbReference type="EMBL" id="SRRM01000005">
    <property type="protein sequence ID" value="TKY89429.1"/>
    <property type="molecule type" value="Genomic_DNA"/>
</dbReference>
<feature type="region of interest" description="Disordered" evidence="1">
    <location>
        <begin position="218"/>
        <end position="238"/>
    </location>
</feature>
<feature type="compositionally biased region" description="Low complexity" evidence="1">
    <location>
        <begin position="19"/>
        <end position="31"/>
    </location>
</feature>
<keyword evidence="3" id="KW-1185">Reference proteome</keyword>
<gene>
    <name evidence="2" type="ORF">EX895_001960</name>
</gene>
<feature type="region of interest" description="Disordered" evidence="1">
    <location>
        <begin position="1"/>
        <end position="45"/>
    </location>
</feature>
<feature type="compositionally biased region" description="Low complexity" evidence="1">
    <location>
        <begin position="224"/>
        <end position="238"/>
    </location>
</feature>
<accession>A0A4V6EU69</accession>
<reference evidence="2 3" key="1">
    <citation type="submission" date="2019-05" db="EMBL/GenBank/DDBJ databases">
        <title>Sporisorium graminicola CBS 10092 draft sequencing and annotation.</title>
        <authorList>
            <person name="Solano-Gonzalez S."/>
            <person name="Caddick M.X."/>
            <person name="Darby A."/>
        </authorList>
    </citation>
    <scope>NUCLEOTIDE SEQUENCE [LARGE SCALE GENOMIC DNA]</scope>
    <source>
        <strain evidence="2 3">CBS 10092</strain>
    </source>
</reference>
<protein>
    <submittedName>
        <fullName evidence="2">Uncharacterized protein</fullName>
    </submittedName>
</protein>
<organism evidence="2 3">
    <name type="scientific">Sporisorium graminicola</name>
    <dbReference type="NCBI Taxonomy" id="280036"/>
    <lineage>
        <taxon>Eukaryota</taxon>
        <taxon>Fungi</taxon>
        <taxon>Dikarya</taxon>
        <taxon>Basidiomycota</taxon>
        <taxon>Ustilaginomycotina</taxon>
        <taxon>Ustilaginomycetes</taxon>
        <taxon>Ustilaginales</taxon>
        <taxon>Ustilaginaceae</taxon>
        <taxon>Sporisorium</taxon>
    </lineage>
</organism>
<dbReference type="Proteomes" id="UP000306050">
    <property type="component" value="Chromosome SGRAM_12"/>
</dbReference>
<evidence type="ECO:0000313" key="2">
    <source>
        <dbReference type="EMBL" id="TKY89429.1"/>
    </source>
</evidence>
<dbReference type="OrthoDB" id="3260940at2759"/>
<proteinExistence type="predicted"/>